<dbReference type="InterPro" id="IPR001128">
    <property type="entry name" value="Cyt_P450"/>
</dbReference>
<comment type="caution">
    <text evidence="2">The sequence shown here is derived from an EMBL/GenBank/DDBJ whole genome shotgun (WGS) entry which is preliminary data.</text>
</comment>
<dbReference type="Pfam" id="PF00067">
    <property type="entry name" value="p450"/>
    <property type="match status" value="1"/>
</dbReference>
<dbReference type="EMBL" id="CAJVQA010001585">
    <property type="protein sequence ID" value="CAG8519636.1"/>
    <property type="molecule type" value="Genomic_DNA"/>
</dbReference>
<accession>A0A9N9A7Q8</accession>
<evidence type="ECO:0000313" key="2">
    <source>
        <dbReference type="EMBL" id="CAG8519636.1"/>
    </source>
</evidence>
<keyword evidence="1" id="KW-1133">Transmembrane helix</keyword>
<feature type="transmembrane region" description="Helical" evidence="1">
    <location>
        <begin position="6"/>
        <end position="34"/>
    </location>
</feature>
<evidence type="ECO:0000256" key="1">
    <source>
        <dbReference type="SAM" id="Phobius"/>
    </source>
</evidence>
<dbReference type="SUPFAM" id="SSF48264">
    <property type="entry name" value="Cytochrome P450"/>
    <property type="match status" value="1"/>
</dbReference>
<dbReference type="OrthoDB" id="1470350at2759"/>
<keyword evidence="1" id="KW-0812">Transmembrane</keyword>
<protein>
    <submittedName>
        <fullName evidence="2">13283_t:CDS:1</fullName>
    </submittedName>
</protein>
<dbReference type="Gene3D" id="1.10.630.10">
    <property type="entry name" value="Cytochrome P450"/>
    <property type="match status" value="1"/>
</dbReference>
<dbReference type="InterPro" id="IPR036396">
    <property type="entry name" value="Cyt_P450_sf"/>
</dbReference>
<dbReference type="AlphaFoldDB" id="A0A9N9A7Q8"/>
<keyword evidence="1" id="KW-0472">Membrane</keyword>
<dbReference type="GO" id="GO:0016705">
    <property type="term" value="F:oxidoreductase activity, acting on paired donors, with incorporation or reduction of molecular oxygen"/>
    <property type="evidence" value="ECO:0007669"/>
    <property type="project" value="InterPro"/>
</dbReference>
<reference evidence="2" key="1">
    <citation type="submission" date="2021-06" db="EMBL/GenBank/DDBJ databases">
        <authorList>
            <person name="Kallberg Y."/>
            <person name="Tangrot J."/>
            <person name="Rosling A."/>
        </authorList>
    </citation>
    <scope>NUCLEOTIDE SEQUENCE</scope>
    <source>
        <strain evidence="2">FL966</strain>
    </source>
</reference>
<name>A0A9N9A7Q8_9GLOM</name>
<keyword evidence="3" id="KW-1185">Reference proteome</keyword>
<dbReference type="GO" id="GO:0020037">
    <property type="term" value="F:heme binding"/>
    <property type="evidence" value="ECO:0007669"/>
    <property type="project" value="InterPro"/>
</dbReference>
<sequence>MFVNTLYQLIYVIKSNFFTTLLLIIFTNIIQYYINYFIRPSKIPGPLPLPIIGNIHQIGADFTAALKKFHEKYGDLYEFYVGSTRMI</sequence>
<evidence type="ECO:0000313" key="3">
    <source>
        <dbReference type="Proteomes" id="UP000789759"/>
    </source>
</evidence>
<dbReference type="Proteomes" id="UP000789759">
    <property type="component" value="Unassembled WGS sequence"/>
</dbReference>
<gene>
    <name evidence="2" type="ORF">CPELLU_LOCUS3322</name>
</gene>
<proteinExistence type="predicted"/>
<dbReference type="GO" id="GO:0004497">
    <property type="term" value="F:monooxygenase activity"/>
    <property type="evidence" value="ECO:0007669"/>
    <property type="project" value="InterPro"/>
</dbReference>
<dbReference type="GO" id="GO:0005506">
    <property type="term" value="F:iron ion binding"/>
    <property type="evidence" value="ECO:0007669"/>
    <property type="project" value="InterPro"/>
</dbReference>
<feature type="non-terminal residue" evidence="2">
    <location>
        <position position="87"/>
    </location>
</feature>
<organism evidence="2 3">
    <name type="scientific">Cetraspora pellucida</name>
    <dbReference type="NCBI Taxonomy" id="1433469"/>
    <lineage>
        <taxon>Eukaryota</taxon>
        <taxon>Fungi</taxon>
        <taxon>Fungi incertae sedis</taxon>
        <taxon>Mucoromycota</taxon>
        <taxon>Glomeromycotina</taxon>
        <taxon>Glomeromycetes</taxon>
        <taxon>Diversisporales</taxon>
        <taxon>Gigasporaceae</taxon>
        <taxon>Cetraspora</taxon>
    </lineage>
</organism>